<name>A0AAW1NP65_9CHLO</name>
<dbReference type="PANTHER" id="PTHR11618">
    <property type="entry name" value="TRANSCRIPTION INITIATION FACTOR IIB-RELATED"/>
    <property type="match status" value="1"/>
</dbReference>
<evidence type="ECO:0000256" key="5">
    <source>
        <dbReference type="PROSITE-ProRule" id="PRU00469"/>
    </source>
</evidence>
<dbReference type="AlphaFoldDB" id="A0AAW1NP65"/>
<reference evidence="7 8" key="1">
    <citation type="journal article" date="2024" name="Nat. Commun.">
        <title>Phylogenomics reveals the evolutionary origins of lichenization in chlorophyte algae.</title>
        <authorList>
            <person name="Puginier C."/>
            <person name="Libourel C."/>
            <person name="Otte J."/>
            <person name="Skaloud P."/>
            <person name="Haon M."/>
            <person name="Grisel S."/>
            <person name="Petersen M."/>
            <person name="Berrin J.G."/>
            <person name="Delaux P.M."/>
            <person name="Dal Grande F."/>
            <person name="Keller J."/>
        </authorList>
    </citation>
    <scope>NUCLEOTIDE SEQUENCE [LARGE SCALE GENOMIC DNA]</scope>
    <source>
        <strain evidence="7 8">SAG 2036</strain>
    </source>
</reference>
<keyword evidence="3" id="KW-0804">Transcription</keyword>
<proteinExistence type="predicted"/>
<accession>A0AAW1NP65</accession>
<keyword evidence="1" id="KW-0677">Repeat</keyword>
<dbReference type="PRINTS" id="PR00685">
    <property type="entry name" value="TIFACTORIIB"/>
</dbReference>
<dbReference type="GO" id="GO:0097550">
    <property type="term" value="C:transcription preinitiation complex"/>
    <property type="evidence" value="ECO:0007669"/>
    <property type="project" value="TreeGrafter"/>
</dbReference>
<evidence type="ECO:0000256" key="2">
    <source>
        <dbReference type="ARBA" id="ARBA00023015"/>
    </source>
</evidence>
<feature type="domain" description="TFIIB-type" evidence="6">
    <location>
        <begin position="4"/>
        <end position="35"/>
    </location>
</feature>
<dbReference type="GO" id="GO:0008270">
    <property type="term" value="F:zinc ion binding"/>
    <property type="evidence" value="ECO:0007669"/>
    <property type="project" value="UniProtKB-KW"/>
</dbReference>
<evidence type="ECO:0000259" key="6">
    <source>
        <dbReference type="PROSITE" id="PS51134"/>
    </source>
</evidence>
<keyword evidence="5" id="KW-0479">Metal-binding</keyword>
<evidence type="ECO:0000256" key="3">
    <source>
        <dbReference type="ARBA" id="ARBA00023163"/>
    </source>
</evidence>
<dbReference type="Gene3D" id="2.20.25.10">
    <property type="match status" value="1"/>
</dbReference>
<dbReference type="SUPFAM" id="SSF57783">
    <property type="entry name" value="Zinc beta-ribbon"/>
    <property type="match status" value="1"/>
</dbReference>
<dbReference type="InterPro" id="IPR000812">
    <property type="entry name" value="TFIIB"/>
</dbReference>
<organism evidence="7 8">
    <name type="scientific">Symbiochloris irregularis</name>
    <dbReference type="NCBI Taxonomy" id="706552"/>
    <lineage>
        <taxon>Eukaryota</taxon>
        <taxon>Viridiplantae</taxon>
        <taxon>Chlorophyta</taxon>
        <taxon>core chlorophytes</taxon>
        <taxon>Trebouxiophyceae</taxon>
        <taxon>Trebouxiales</taxon>
        <taxon>Trebouxiaceae</taxon>
        <taxon>Symbiochloris</taxon>
    </lineage>
</organism>
<protein>
    <recommendedName>
        <fullName evidence="4">General transcription factor TFIIB</fullName>
    </recommendedName>
</protein>
<dbReference type="Gene3D" id="1.10.472.10">
    <property type="entry name" value="Cyclin-like"/>
    <property type="match status" value="2"/>
</dbReference>
<dbReference type="GO" id="GO:0017025">
    <property type="term" value="F:TBP-class protein binding"/>
    <property type="evidence" value="ECO:0007669"/>
    <property type="project" value="InterPro"/>
</dbReference>
<dbReference type="GO" id="GO:0070897">
    <property type="term" value="P:transcription preinitiation complex assembly"/>
    <property type="evidence" value="ECO:0007669"/>
    <property type="project" value="InterPro"/>
</dbReference>
<dbReference type="GO" id="GO:0005634">
    <property type="term" value="C:nucleus"/>
    <property type="evidence" value="ECO:0007669"/>
    <property type="project" value="TreeGrafter"/>
</dbReference>
<dbReference type="InterPro" id="IPR036915">
    <property type="entry name" value="Cyclin-like_sf"/>
</dbReference>
<evidence type="ECO:0000256" key="4">
    <source>
        <dbReference type="ARBA" id="ARBA00031706"/>
    </source>
</evidence>
<evidence type="ECO:0000256" key="1">
    <source>
        <dbReference type="ARBA" id="ARBA00022737"/>
    </source>
</evidence>
<evidence type="ECO:0000313" key="7">
    <source>
        <dbReference type="EMBL" id="KAK9786506.1"/>
    </source>
</evidence>
<dbReference type="InterPro" id="IPR013150">
    <property type="entry name" value="TFIIB_cyclin"/>
</dbReference>
<dbReference type="Proteomes" id="UP001465755">
    <property type="component" value="Unassembled WGS sequence"/>
</dbReference>
<keyword evidence="2" id="KW-0805">Transcription regulation</keyword>
<keyword evidence="8" id="KW-1185">Reference proteome</keyword>
<dbReference type="Pfam" id="PF00382">
    <property type="entry name" value="TFIIB"/>
    <property type="match status" value="1"/>
</dbReference>
<dbReference type="Pfam" id="PF08271">
    <property type="entry name" value="Zn_Ribbon_TF"/>
    <property type="match status" value="1"/>
</dbReference>
<keyword evidence="5" id="KW-0863">Zinc-finger</keyword>
<evidence type="ECO:0000313" key="8">
    <source>
        <dbReference type="Proteomes" id="UP001465755"/>
    </source>
</evidence>
<sequence length="279" mass="30421">MNYQNRVCKDCGGVDFVEDRSQGDLTCTSCGLVAESHMIDATAEWRSFSDSDKAGADMNRVGGPINHLFADGLGTSIGEVTKGESNQAAVQALQRTNQRGSDPDRQLHSAVSVIGRLCNALALNRAIRDRGAELFKQTQPLNLVRGRSLEAVCCAVIYIACRLERSPRTFKEILARATEAFAEAACPKHPSPERETKPWDSRTPMTVAGAILFIITRMPRTSARPSLEAIAATVNAAESTIRLVANEMIPHAAEYMPESLASTEETRQIFKLQSLKQDA</sequence>
<dbReference type="PROSITE" id="PS51134">
    <property type="entry name" value="ZF_TFIIB"/>
    <property type="match status" value="1"/>
</dbReference>
<dbReference type="PANTHER" id="PTHR11618:SF13">
    <property type="entry name" value="TRANSCRIPTION INITIATION FACTOR IIB"/>
    <property type="match status" value="1"/>
</dbReference>
<keyword evidence="5" id="KW-0862">Zinc</keyword>
<dbReference type="InterPro" id="IPR013137">
    <property type="entry name" value="Znf_TFIIB"/>
</dbReference>
<comment type="caution">
    <text evidence="7">The sequence shown here is derived from an EMBL/GenBank/DDBJ whole genome shotgun (WGS) entry which is preliminary data.</text>
</comment>
<dbReference type="EMBL" id="JALJOQ010000270">
    <property type="protein sequence ID" value="KAK9786506.1"/>
    <property type="molecule type" value="Genomic_DNA"/>
</dbReference>
<dbReference type="SUPFAM" id="SSF47954">
    <property type="entry name" value="Cyclin-like"/>
    <property type="match status" value="1"/>
</dbReference>
<gene>
    <name evidence="7" type="ORF">WJX73_008092</name>
</gene>